<dbReference type="Proteomes" id="UP000193067">
    <property type="component" value="Unassembled WGS sequence"/>
</dbReference>
<evidence type="ECO:0008006" key="4">
    <source>
        <dbReference type="Google" id="ProtNLM"/>
    </source>
</evidence>
<feature type="chain" id="PRO_5012327582" description="Secreted protein" evidence="1">
    <location>
        <begin position="19"/>
        <end position="70"/>
    </location>
</feature>
<keyword evidence="1" id="KW-0732">Signal</keyword>
<reference evidence="2 3" key="1">
    <citation type="journal article" date="2015" name="Biotechnol. Biofuels">
        <title>Enhanced degradation of softwood versus hardwood by the white-rot fungus Pycnoporus coccineus.</title>
        <authorList>
            <person name="Couturier M."/>
            <person name="Navarro D."/>
            <person name="Chevret D."/>
            <person name="Henrissat B."/>
            <person name="Piumi F."/>
            <person name="Ruiz-Duenas F.J."/>
            <person name="Martinez A.T."/>
            <person name="Grigoriev I.V."/>
            <person name="Riley R."/>
            <person name="Lipzen A."/>
            <person name="Berrin J.G."/>
            <person name="Master E.R."/>
            <person name="Rosso M.N."/>
        </authorList>
    </citation>
    <scope>NUCLEOTIDE SEQUENCE [LARGE SCALE GENOMIC DNA]</scope>
    <source>
        <strain evidence="2 3">BRFM310</strain>
    </source>
</reference>
<keyword evidence="3" id="KW-1185">Reference proteome</keyword>
<gene>
    <name evidence="2" type="ORF">PYCCODRAFT_1438056</name>
</gene>
<evidence type="ECO:0000256" key="1">
    <source>
        <dbReference type="SAM" id="SignalP"/>
    </source>
</evidence>
<feature type="signal peptide" evidence="1">
    <location>
        <begin position="1"/>
        <end position="18"/>
    </location>
</feature>
<name>A0A1Y2IF23_TRAC3</name>
<accession>A0A1Y2IF23</accession>
<organism evidence="2 3">
    <name type="scientific">Trametes coccinea (strain BRFM310)</name>
    <name type="common">Pycnoporus coccineus</name>
    <dbReference type="NCBI Taxonomy" id="1353009"/>
    <lineage>
        <taxon>Eukaryota</taxon>
        <taxon>Fungi</taxon>
        <taxon>Dikarya</taxon>
        <taxon>Basidiomycota</taxon>
        <taxon>Agaricomycotina</taxon>
        <taxon>Agaricomycetes</taxon>
        <taxon>Polyporales</taxon>
        <taxon>Polyporaceae</taxon>
        <taxon>Trametes</taxon>
    </lineage>
</organism>
<evidence type="ECO:0000313" key="2">
    <source>
        <dbReference type="EMBL" id="OSC99687.1"/>
    </source>
</evidence>
<dbReference type="EMBL" id="KZ084125">
    <property type="protein sequence ID" value="OSC99687.1"/>
    <property type="molecule type" value="Genomic_DNA"/>
</dbReference>
<proteinExistence type="predicted"/>
<protein>
    <recommendedName>
        <fullName evidence="4">Secreted protein</fullName>
    </recommendedName>
</protein>
<sequence>MWLIFWYLLMRRPCAVRYERVLHDSRNAPTSYDVRLTTRSLGDTVPYNPSSIYGATVRSLRHGIENCPLP</sequence>
<dbReference type="AlphaFoldDB" id="A0A1Y2IF23"/>
<evidence type="ECO:0000313" key="3">
    <source>
        <dbReference type="Proteomes" id="UP000193067"/>
    </source>
</evidence>